<proteinExistence type="predicted"/>
<dbReference type="OrthoDB" id="337038at2759"/>
<dbReference type="AlphaFoldDB" id="A0A4S8LSG0"/>
<gene>
    <name evidence="3" type="ORF">K435DRAFT_862470</name>
</gene>
<dbReference type="PANTHER" id="PTHR10334">
    <property type="entry name" value="CYSTEINE-RICH SECRETORY PROTEIN-RELATED"/>
    <property type="match status" value="1"/>
</dbReference>
<organism evidence="3 4">
    <name type="scientific">Dendrothele bispora (strain CBS 962.96)</name>
    <dbReference type="NCBI Taxonomy" id="1314807"/>
    <lineage>
        <taxon>Eukaryota</taxon>
        <taxon>Fungi</taxon>
        <taxon>Dikarya</taxon>
        <taxon>Basidiomycota</taxon>
        <taxon>Agaricomycotina</taxon>
        <taxon>Agaricomycetes</taxon>
        <taxon>Agaricomycetidae</taxon>
        <taxon>Agaricales</taxon>
        <taxon>Agaricales incertae sedis</taxon>
        <taxon>Dendrothele</taxon>
    </lineage>
</organism>
<feature type="chain" id="PRO_5020761735" evidence="1">
    <location>
        <begin position="21"/>
        <end position="177"/>
    </location>
</feature>
<dbReference type="Proteomes" id="UP000297245">
    <property type="component" value="Unassembled WGS sequence"/>
</dbReference>
<reference evidence="3 4" key="1">
    <citation type="journal article" date="2019" name="Nat. Ecol. Evol.">
        <title>Megaphylogeny resolves global patterns of mushroom evolution.</title>
        <authorList>
            <person name="Varga T."/>
            <person name="Krizsan K."/>
            <person name="Foldi C."/>
            <person name="Dima B."/>
            <person name="Sanchez-Garcia M."/>
            <person name="Sanchez-Ramirez S."/>
            <person name="Szollosi G.J."/>
            <person name="Szarkandi J.G."/>
            <person name="Papp V."/>
            <person name="Albert L."/>
            <person name="Andreopoulos W."/>
            <person name="Angelini C."/>
            <person name="Antonin V."/>
            <person name="Barry K.W."/>
            <person name="Bougher N.L."/>
            <person name="Buchanan P."/>
            <person name="Buyck B."/>
            <person name="Bense V."/>
            <person name="Catcheside P."/>
            <person name="Chovatia M."/>
            <person name="Cooper J."/>
            <person name="Damon W."/>
            <person name="Desjardin D."/>
            <person name="Finy P."/>
            <person name="Geml J."/>
            <person name="Haridas S."/>
            <person name="Hughes K."/>
            <person name="Justo A."/>
            <person name="Karasinski D."/>
            <person name="Kautmanova I."/>
            <person name="Kiss B."/>
            <person name="Kocsube S."/>
            <person name="Kotiranta H."/>
            <person name="LaButti K.M."/>
            <person name="Lechner B.E."/>
            <person name="Liimatainen K."/>
            <person name="Lipzen A."/>
            <person name="Lukacs Z."/>
            <person name="Mihaltcheva S."/>
            <person name="Morgado L.N."/>
            <person name="Niskanen T."/>
            <person name="Noordeloos M.E."/>
            <person name="Ohm R.A."/>
            <person name="Ortiz-Santana B."/>
            <person name="Ovrebo C."/>
            <person name="Racz N."/>
            <person name="Riley R."/>
            <person name="Savchenko A."/>
            <person name="Shiryaev A."/>
            <person name="Soop K."/>
            <person name="Spirin V."/>
            <person name="Szebenyi C."/>
            <person name="Tomsovsky M."/>
            <person name="Tulloss R.E."/>
            <person name="Uehling J."/>
            <person name="Grigoriev I.V."/>
            <person name="Vagvolgyi C."/>
            <person name="Papp T."/>
            <person name="Martin F.M."/>
            <person name="Miettinen O."/>
            <person name="Hibbett D.S."/>
            <person name="Nagy L.G."/>
        </authorList>
    </citation>
    <scope>NUCLEOTIDE SEQUENCE [LARGE SCALE GENOMIC DNA]</scope>
    <source>
        <strain evidence="3 4">CBS 962.96</strain>
    </source>
</reference>
<dbReference type="CDD" id="cd05382">
    <property type="entry name" value="CAP_GAPR1-like"/>
    <property type="match status" value="1"/>
</dbReference>
<evidence type="ECO:0000313" key="4">
    <source>
        <dbReference type="Proteomes" id="UP000297245"/>
    </source>
</evidence>
<evidence type="ECO:0000313" key="3">
    <source>
        <dbReference type="EMBL" id="THU92439.1"/>
    </source>
</evidence>
<dbReference type="InterPro" id="IPR034113">
    <property type="entry name" value="SCP_GAPR1-like"/>
</dbReference>
<evidence type="ECO:0000259" key="2">
    <source>
        <dbReference type="SMART" id="SM00198"/>
    </source>
</evidence>
<accession>A0A4S8LSG0</accession>
<dbReference type="GO" id="GO:0005576">
    <property type="term" value="C:extracellular region"/>
    <property type="evidence" value="ECO:0007669"/>
    <property type="project" value="InterPro"/>
</dbReference>
<dbReference type="PRINTS" id="PR00837">
    <property type="entry name" value="V5TPXLIKE"/>
</dbReference>
<protein>
    <submittedName>
        <fullName evidence="3">PR-1-like protein</fullName>
    </submittedName>
</protein>
<dbReference type="Pfam" id="PF00188">
    <property type="entry name" value="CAP"/>
    <property type="match status" value="1"/>
</dbReference>
<feature type="signal peptide" evidence="1">
    <location>
        <begin position="1"/>
        <end position="20"/>
    </location>
</feature>
<dbReference type="InterPro" id="IPR014044">
    <property type="entry name" value="CAP_dom"/>
</dbReference>
<dbReference type="InterPro" id="IPR018244">
    <property type="entry name" value="Allrgn_V5/Tpx1_CS"/>
</dbReference>
<sequence length="177" mass="18580">MNSLALLLLSLSVSPSTVSALPSGGDTQLQSRQDIQSQALDLHNNARAQFGASPLTWNGGILGQVQAHANKCVFFLSTDSGVGENIAAGTGNFGMSNAMDSWMGEASKYDYNNPGFSDATGHFTQVVWKSTTQVACAIASCGANTIFSDPSHFVVCQYTPPGNFAGQFPQNVGRPVN</sequence>
<dbReference type="EMBL" id="ML179279">
    <property type="protein sequence ID" value="THU92439.1"/>
    <property type="molecule type" value="Genomic_DNA"/>
</dbReference>
<dbReference type="InterPro" id="IPR035940">
    <property type="entry name" value="CAP_sf"/>
</dbReference>
<dbReference type="PROSITE" id="PS01009">
    <property type="entry name" value="CRISP_1"/>
    <property type="match status" value="1"/>
</dbReference>
<dbReference type="SMART" id="SM00198">
    <property type="entry name" value="SCP"/>
    <property type="match status" value="1"/>
</dbReference>
<keyword evidence="4" id="KW-1185">Reference proteome</keyword>
<evidence type="ECO:0000256" key="1">
    <source>
        <dbReference type="SAM" id="SignalP"/>
    </source>
</evidence>
<dbReference type="SUPFAM" id="SSF55797">
    <property type="entry name" value="PR-1-like"/>
    <property type="match status" value="1"/>
</dbReference>
<dbReference type="Gene3D" id="3.40.33.10">
    <property type="entry name" value="CAP"/>
    <property type="match status" value="1"/>
</dbReference>
<keyword evidence="1" id="KW-0732">Signal</keyword>
<name>A0A4S8LSG0_DENBC</name>
<dbReference type="InterPro" id="IPR001283">
    <property type="entry name" value="CRISP-related"/>
</dbReference>
<dbReference type="PROSITE" id="PS01010">
    <property type="entry name" value="CRISP_2"/>
    <property type="match status" value="1"/>
</dbReference>
<feature type="domain" description="SCP" evidence="2">
    <location>
        <begin position="34"/>
        <end position="166"/>
    </location>
</feature>